<dbReference type="SUPFAM" id="SSF51126">
    <property type="entry name" value="Pectin lyase-like"/>
    <property type="match status" value="1"/>
</dbReference>
<evidence type="ECO:0000313" key="2">
    <source>
        <dbReference type="Proteomes" id="UP000308917"/>
    </source>
</evidence>
<evidence type="ECO:0000313" key="1">
    <source>
        <dbReference type="EMBL" id="THT94887.1"/>
    </source>
</evidence>
<dbReference type="Gene3D" id="2.160.20.10">
    <property type="entry name" value="Single-stranded right-handed beta-helix, Pectin lyase-like"/>
    <property type="match status" value="1"/>
</dbReference>
<organism evidence="1 2">
    <name type="scientific">Lampropedia puyangensis</name>
    <dbReference type="NCBI Taxonomy" id="1330072"/>
    <lineage>
        <taxon>Bacteria</taxon>
        <taxon>Pseudomonadati</taxon>
        <taxon>Pseudomonadota</taxon>
        <taxon>Betaproteobacteria</taxon>
        <taxon>Burkholderiales</taxon>
        <taxon>Comamonadaceae</taxon>
        <taxon>Lampropedia</taxon>
    </lineage>
</organism>
<comment type="caution">
    <text evidence="1">The sequence shown here is derived from an EMBL/GenBank/DDBJ whole genome shotgun (WGS) entry which is preliminary data.</text>
</comment>
<feature type="non-terminal residue" evidence="1">
    <location>
        <position position="158"/>
    </location>
</feature>
<proteinExistence type="predicted"/>
<reference evidence="1 2" key="1">
    <citation type="journal article" date="2015" name="Antonie Van Leeuwenhoek">
        <title>Lampropedia puyangensis sp. nov., isolated from symptomatic bark of Populus ? euramericana canker and emended description of Lampropedia hyalina (Ehrenberg 1832) Lee et al. 2004.</title>
        <authorList>
            <person name="Li Y."/>
            <person name="Wang T."/>
            <person name="Piao C.G."/>
            <person name="Wang L.F."/>
            <person name="Tian G.Z."/>
            <person name="Zhu T.H."/>
            <person name="Guo M.W."/>
        </authorList>
    </citation>
    <scope>NUCLEOTIDE SEQUENCE [LARGE SCALE GENOMIC DNA]</scope>
    <source>
        <strain evidence="1 2">2-bin</strain>
    </source>
</reference>
<dbReference type="InterPro" id="IPR059226">
    <property type="entry name" value="Choice_anch_Q_dom"/>
</dbReference>
<dbReference type="RefSeq" id="WP_280177206.1">
    <property type="nucleotide sequence ID" value="NZ_STFG01000059.1"/>
</dbReference>
<keyword evidence="2" id="KW-1185">Reference proteome</keyword>
<accession>A0A4S8EK26</accession>
<dbReference type="AlphaFoldDB" id="A0A4S8EK26"/>
<dbReference type="InterPro" id="IPR011050">
    <property type="entry name" value="Pectin_lyase_fold/virulence"/>
</dbReference>
<dbReference type="NCBIfam" id="NF041518">
    <property type="entry name" value="choice_anch_Q"/>
    <property type="match status" value="1"/>
</dbReference>
<dbReference type="EMBL" id="STFG01000059">
    <property type="protein sequence ID" value="THT94887.1"/>
    <property type="molecule type" value="Genomic_DNA"/>
</dbReference>
<sequence>MVNWDYSSPSITNAIFWNNQDTSSNGTAQASVANDNDSTPAFRYSLIQGCNPDGTWNTACGTDGTDNLPDEDPLFVAMPDPADAPSTGGDLRLRPNSPAIDTGNNAALHASITTDLAGRPRIQNGRIDLGAFEVNWLSVAVTAVAHGRITAPTSSPVG</sequence>
<gene>
    <name evidence="1" type="ORF">E9531_17345</name>
</gene>
<dbReference type="InterPro" id="IPR012334">
    <property type="entry name" value="Pectin_lyas_fold"/>
</dbReference>
<protein>
    <submittedName>
        <fullName evidence="1">Uncharacterized protein</fullName>
    </submittedName>
</protein>
<name>A0A4S8EK26_9BURK</name>
<dbReference type="Proteomes" id="UP000308917">
    <property type="component" value="Unassembled WGS sequence"/>
</dbReference>